<dbReference type="InterPro" id="IPR051082">
    <property type="entry name" value="Pentapeptide-BTB/POZ_domain"/>
</dbReference>
<name>A0A1F6NVJ3_9BACT</name>
<gene>
    <name evidence="1" type="ORF">A3J93_04005</name>
</gene>
<dbReference type="Pfam" id="PF00805">
    <property type="entry name" value="Pentapeptide"/>
    <property type="match status" value="3"/>
</dbReference>
<dbReference type="PANTHER" id="PTHR14136:SF17">
    <property type="entry name" value="BTB_POZ DOMAIN-CONTAINING PROTEIN KCTD9"/>
    <property type="match status" value="1"/>
</dbReference>
<dbReference type="Gene3D" id="2.160.20.80">
    <property type="entry name" value="E3 ubiquitin-protein ligase SopA"/>
    <property type="match status" value="3"/>
</dbReference>
<evidence type="ECO:0000313" key="2">
    <source>
        <dbReference type="Proteomes" id="UP000177907"/>
    </source>
</evidence>
<organism evidence="1 2">
    <name type="scientific">Candidatus Magasanikbacteria bacterium RIFOXYC2_FULL_42_28</name>
    <dbReference type="NCBI Taxonomy" id="1798704"/>
    <lineage>
        <taxon>Bacteria</taxon>
        <taxon>Candidatus Magasanikiibacteriota</taxon>
    </lineage>
</organism>
<sequence length="921" mass="104944">MPGDIQPPTPDFSTLQQAAFVLEEIHDKQWIHIEVWAYQKQGVSDSDQAKRQVMLHKLREDFNLLKQALAATKGEYTWQKLQTDPKFKRLVNELQKLLNIDSLKSYLDEKMAEQGQLENEAGEDSEDLFLPNEYIDPDEFSFEQIERANSIIGKKLFFSGADMSQSGAELDEEMLKNLDTIYKFLSDQKTTATTERESRRGAMAGLDLAWIKVNEPVVWHALCAMVKKDPKILRMILGEPTVFTQSGLATDEEHEQKRQEEITKALPNTFNLAILRTAFKSESDSEFERLRSKELLKELYGDNIPEELNSGDMLALRAEISTALEHIKDERIRKIVREGYDIILFTRFNFNKLKRVAEFEHWPEFFENIDKMQYNSESVSDSINDIADKALQTITADLAELRKTPSHAQAAIKGIGQSLGFNMDGGKRKIRINGMMRFCHQRLRAGFSKATDDTNITMISLIPNGTTFLNTYIENFHAGTSADVINLDTDKQFGDLTNFDLHRIDFTDKDISGLDFSDSLFGLGDDNPHVSFIRCNPENTKFKDAKGLPRWIKLGLDENGIFTSEQLQKTLEKLSRERKEKEDSGDYSDYPAIEDMELMEDGVYAESSLIAAGRDGLDLRGANLINIDLYKINLFRANLEGAIFKGTKYVLPEWVEAGLDESHIFHQEQLVKKIKDGKIKRLKDVNLRGVDLSGANLSGYDFRNACLAEANLEGCDLTLANLEGTNLYRANLKKPKLNISTNMKQCCVEGATFSETSSSAHSQYWIQAGLDPNKIFKKTVLANNFKQQTQKLQNGHEITNGERRVADFAGADFTQIDFKNTRFDVLSQQENTSYYNHPDPLMWNENVHHYNLNYTDFRGSDFENANIKSISLYGSDFRGCNWKNIQYDAEQIYNGKQIFVNLENTKNIPSGINAILSEKNK</sequence>
<proteinExistence type="predicted"/>
<accession>A0A1F6NVJ3</accession>
<dbReference type="Proteomes" id="UP000177907">
    <property type="component" value="Unassembled WGS sequence"/>
</dbReference>
<reference evidence="1 2" key="1">
    <citation type="journal article" date="2016" name="Nat. Commun.">
        <title>Thousands of microbial genomes shed light on interconnected biogeochemical processes in an aquifer system.</title>
        <authorList>
            <person name="Anantharaman K."/>
            <person name="Brown C.T."/>
            <person name="Hug L.A."/>
            <person name="Sharon I."/>
            <person name="Castelle C.J."/>
            <person name="Probst A.J."/>
            <person name="Thomas B.C."/>
            <person name="Singh A."/>
            <person name="Wilkins M.J."/>
            <person name="Karaoz U."/>
            <person name="Brodie E.L."/>
            <person name="Williams K.H."/>
            <person name="Hubbard S.S."/>
            <person name="Banfield J.F."/>
        </authorList>
    </citation>
    <scope>NUCLEOTIDE SEQUENCE [LARGE SCALE GENOMIC DNA]</scope>
</reference>
<dbReference type="SUPFAM" id="SSF141571">
    <property type="entry name" value="Pentapeptide repeat-like"/>
    <property type="match status" value="2"/>
</dbReference>
<dbReference type="PANTHER" id="PTHR14136">
    <property type="entry name" value="BTB_POZ DOMAIN-CONTAINING PROTEIN KCTD9"/>
    <property type="match status" value="1"/>
</dbReference>
<dbReference type="InterPro" id="IPR001646">
    <property type="entry name" value="5peptide_repeat"/>
</dbReference>
<dbReference type="EMBL" id="MFQZ01000010">
    <property type="protein sequence ID" value="OGH87654.1"/>
    <property type="molecule type" value="Genomic_DNA"/>
</dbReference>
<protein>
    <submittedName>
        <fullName evidence="1">Uncharacterized protein</fullName>
    </submittedName>
</protein>
<comment type="caution">
    <text evidence="1">The sequence shown here is derived from an EMBL/GenBank/DDBJ whole genome shotgun (WGS) entry which is preliminary data.</text>
</comment>
<dbReference type="STRING" id="1798704.A3J93_04005"/>
<evidence type="ECO:0000313" key="1">
    <source>
        <dbReference type="EMBL" id="OGH87654.1"/>
    </source>
</evidence>
<dbReference type="AlphaFoldDB" id="A0A1F6NVJ3"/>